<dbReference type="InterPro" id="IPR002478">
    <property type="entry name" value="PUA"/>
</dbReference>
<evidence type="ECO:0000259" key="1">
    <source>
        <dbReference type="Pfam" id="PF01472"/>
    </source>
</evidence>
<proteinExistence type="predicted"/>
<reference evidence="3" key="1">
    <citation type="submission" date="2013-11" db="EMBL/GenBank/DDBJ databases">
        <title>Comparative genomics of Ignicoccus.</title>
        <authorList>
            <person name="Podar M."/>
        </authorList>
    </citation>
    <scope>NUCLEOTIDE SEQUENCE</scope>
    <source>
        <strain evidence="3">DSM 13166</strain>
    </source>
</reference>
<feature type="domain" description="tRNA-guanine transglycosylase patch-forming" evidence="2">
    <location>
        <begin position="11"/>
        <end position="73"/>
    </location>
</feature>
<name>A0A977KAH6_9CREN</name>
<evidence type="ECO:0000259" key="2">
    <source>
        <dbReference type="Pfam" id="PF14810"/>
    </source>
</evidence>
<dbReference type="Pfam" id="PF14810">
    <property type="entry name" value="TGT_C2"/>
    <property type="match status" value="1"/>
</dbReference>
<dbReference type="Proteomes" id="UP001063698">
    <property type="component" value="Chromosome"/>
</dbReference>
<dbReference type="KEGG" id="ipc:IPA_00115"/>
<dbReference type="Gene3D" id="2.30.130.10">
    <property type="entry name" value="PUA domain"/>
    <property type="match status" value="1"/>
</dbReference>
<organism evidence="3 4">
    <name type="scientific">Ignicoccus pacificus DSM 13166</name>
    <dbReference type="NCBI Taxonomy" id="940294"/>
    <lineage>
        <taxon>Archaea</taxon>
        <taxon>Thermoproteota</taxon>
        <taxon>Thermoprotei</taxon>
        <taxon>Desulfurococcales</taxon>
        <taxon>Desulfurococcaceae</taxon>
        <taxon>Ignicoccus</taxon>
    </lineage>
</organism>
<dbReference type="AlphaFoldDB" id="A0A977KAH6"/>
<dbReference type="SUPFAM" id="SSF88802">
    <property type="entry name" value="Pre-PUA domain"/>
    <property type="match status" value="1"/>
</dbReference>
<feature type="domain" description="PUA" evidence="1">
    <location>
        <begin position="87"/>
        <end position="141"/>
    </location>
</feature>
<dbReference type="GO" id="GO:0003723">
    <property type="term" value="F:RNA binding"/>
    <property type="evidence" value="ECO:0007669"/>
    <property type="project" value="InterPro"/>
</dbReference>
<accession>A0A977KAH6</accession>
<evidence type="ECO:0000313" key="4">
    <source>
        <dbReference type="Proteomes" id="UP001063698"/>
    </source>
</evidence>
<dbReference type="InterPro" id="IPR029402">
    <property type="entry name" value="TGT_C2"/>
</dbReference>
<dbReference type="EMBL" id="CP006868">
    <property type="protein sequence ID" value="UXD21095.1"/>
    <property type="molecule type" value="Genomic_DNA"/>
</dbReference>
<keyword evidence="4" id="KW-1185">Reference proteome</keyword>
<sequence length="144" mass="16386">MPQNFDILKLLSFIYQVPLECEEFKDVKIKFSRTGMPRYVLNKKGERLFTVRPNDFLLTLSDLSARILFDCLPGNSGKVYVSEIPTKTVFNKHVIDADPKILRGIDVLVVYNDSLIAYGRSVLSGEEMVKINFGEAVKIRGKIK</sequence>
<dbReference type="SUPFAM" id="SSF88697">
    <property type="entry name" value="PUA domain-like"/>
    <property type="match status" value="1"/>
</dbReference>
<dbReference type="InterPro" id="IPR036974">
    <property type="entry name" value="PUA_sf"/>
</dbReference>
<evidence type="ECO:0000313" key="3">
    <source>
        <dbReference type="EMBL" id="UXD21095.1"/>
    </source>
</evidence>
<protein>
    <submittedName>
        <fullName evidence="3">PUA domain-containing protein</fullName>
    </submittedName>
</protein>
<gene>
    <name evidence="3" type="ORF">IPA_00115</name>
</gene>
<dbReference type="Gene3D" id="3.10.450.90">
    <property type="entry name" value="ArcTGT, C2 domain"/>
    <property type="match status" value="1"/>
</dbReference>
<dbReference type="InterPro" id="IPR038250">
    <property type="entry name" value="TGT_C2_sf"/>
</dbReference>
<dbReference type="Pfam" id="PF01472">
    <property type="entry name" value="PUA"/>
    <property type="match status" value="1"/>
</dbReference>
<dbReference type="InterPro" id="IPR015947">
    <property type="entry name" value="PUA-like_sf"/>
</dbReference>